<dbReference type="EMBL" id="JAIBOA010000016">
    <property type="protein sequence ID" value="MBW8485422.1"/>
    <property type="molecule type" value="Genomic_DNA"/>
</dbReference>
<evidence type="ECO:0000256" key="7">
    <source>
        <dbReference type="RuleBase" id="RU000382"/>
    </source>
</evidence>
<comment type="similarity">
    <text evidence="2 7">Belongs to the group II decarboxylase family.</text>
</comment>
<comment type="cofactor">
    <cofactor evidence="1 7">
        <name>pyridoxal 5'-phosphate</name>
        <dbReference type="ChEBI" id="CHEBI:597326"/>
    </cofactor>
</comment>
<reference evidence="8 9" key="1">
    <citation type="submission" date="2021-07" db="EMBL/GenBank/DDBJ databases">
        <title>Actinomadura sp. PM05-2 isolated from lichen.</title>
        <authorList>
            <person name="Somphong A."/>
            <person name="Phongsopitanun W."/>
            <person name="Tanasupawat S."/>
            <person name="Peongsungnone V."/>
        </authorList>
    </citation>
    <scope>NUCLEOTIDE SEQUENCE [LARGE SCALE GENOMIC DNA]</scope>
    <source>
        <strain evidence="8 9">PM05-2</strain>
    </source>
</reference>
<dbReference type="Gene3D" id="3.90.1150.160">
    <property type="match status" value="1"/>
</dbReference>
<organism evidence="8 9">
    <name type="scientific">Actinomadura parmotrematis</name>
    <dbReference type="NCBI Taxonomy" id="2864039"/>
    <lineage>
        <taxon>Bacteria</taxon>
        <taxon>Bacillati</taxon>
        <taxon>Actinomycetota</taxon>
        <taxon>Actinomycetes</taxon>
        <taxon>Streptosporangiales</taxon>
        <taxon>Thermomonosporaceae</taxon>
        <taxon>Actinomadura</taxon>
    </lineage>
</organism>
<comment type="catalytic activity">
    <reaction evidence="6">
        <text>L-glutamate + H(+) = 4-aminobutanoate + CO2</text>
        <dbReference type="Rhea" id="RHEA:17785"/>
        <dbReference type="ChEBI" id="CHEBI:15378"/>
        <dbReference type="ChEBI" id="CHEBI:16526"/>
        <dbReference type="ChEBI" id="CHEBI:29985"/>
        <dbReference type="ChEBI" id="CHEBI:59888"/>
        <dbReference type="EC" id="4.1.1.15"/>
    </reaction>
</comment>
<evidence type="ECO:0000256" key="4">
    <source>
        <dbReference type="ARBA" id="ARBA00022898"/>
    </source>
</evidence>
<comment type="caution">
    <text evidence="8">The sequence shown here is derived from an EMBL/GenBank/DDBJ whole genome shotgun (WGS) entry which is preliminary data.</text>
</comment>
<gene>
    <name evidence="8" type="ORF">K1Y72_23790</name>
</gene>
<dbReference type="PANTHER" id="PTHR43321:SF3">
    <property type="entry name" value="GLUTAMATE DECARBOXYLASE"/>
    <property type="match status" value="1"/>
</dbReference>
<dbReference type="Gene3D" id="3.40.640.10">
    <property type="entry name" value="Type I PLP-dependent aspartate aminotransferase-like (Major domain)"/>
    <property type="match status" value="1"/>
</dbReference>
<dbReference type="RefSeq" id="WP_220168654.1">
    <property type="nucleotide sequence ID" value="NZ_JAIBOA010000016.1"/>
</dbReference>
<dbReference type="InterPro" id="IPR002129">
    <property type="entry name" value="PyrdxlP-dep_de-COase"/>
</dbReference>
<dbReference type="PANTHER" id="PTHR43321">
    <property type="entry name" value="GLUTAMATE DECARBOXYLASE"/>
    <property type="match status" value="1"/>
</dbReference>
<keyword evidence="5 7" id="KW-0456">Lyase</keyword>
<keyword evidence="4 7" id="KW-0663">Pyridoxal phosphate</keyword>
<proteinExistence type="inferred from homology"/>
<evidence type="ECO:0000313" key="9">
    <source>
        <dbReference type="Proteomes" id="UP000774570"/>
    </source>
</evidence>
<keyword evidence="9" id="KW-1185">Reference proteome</keyword>
<dbReference type="InterPro" id="IPR015421">
    <property type="entry name" value="PyrdxlP-dep_Trfase_major"/>
</dbReference>
<name>A0ABS7FYB0_9ACTN</name>
<dbReference type="EC" id="4.1.1.15" evidence="3"/>
<dbReference type="InterPro" id="IPR015424">
    <property type="entry name" value="PyrdxlP-dep_Trfase"/>
</dbReference>
<protein>
    <recommendedName>
        <fullName evidence="3">glutamate decarboxylase</fullName>
        <ecNumber evidence="3">4.1.1.15</ecNumber>
    </recommendedName>
</protein>
<dbReference type="InterPro" id="IPR010107">
    <property type="entry name" value="Glutamate_decarboxylase"/>
</dbReference>
<dbReference type="Proteomes" id="UP000774570">
    <property type="component" value="Unassembled WGS sequence"/>
</dbReference>
<evidence type="ECO:0000313" key="8">
    <source>
        <dbReference type="EMBL" id="MBW8485422.1"/>
    </source>
</evidence>
<evidence type="ECO:0000256" key="1">
    <source>
        <dbReference type="ARBA" id="ARBA00001933"/>
    </source>
</evidence>
<evidence type="ECO:0000256" key="3">
    <source>
        <dbReference type="ARBA" id="ARBA00012421"/>
    </source>
</evidence>
<evidence type="ECO:0000256" key="5">
    <source>
        <dbReference type="ARBA" id="ARBA00023239"/>
    </source>
</evidence>
<evidence type="ECO:0000256" key="2">
    <source>
        <dbReference type="ARBA" id="ARBA00009533"/>
    </source>
</evidence>
<sequence length="414" mass="43596">MTAGVTVAGAVPPARGGERGAAAAARRVLAHLAAEGDPRRNLGTFSTTWAEPEALDLIAAHLDRNLVNRAEYHRTADLARTAAAELSAWWHGPAEPVGGPVGGSSEAAVLAGLALLGRRSSATPNLVFGAGAHSCWPRFCHLFGVRPRVLPSLPDGRTLDAEQAAAACDRDTIGVVAVLGSTDHGRYDDVAALAAALDGLRQRSGLDVPVHVDAASGGYVAPFLQPGLVWDFRLERVVSVNTSAHKFGLAFPALGWILWRHPDLRPRCLDRHSPYIGGGVDTWALTFSQSPAPVVHLAYNRERHGPSGYRAVHAACVATARHVAGTIAGLGPYTVTAGAPELPVVSFTGPDSAMRTLGGHLTARGWRIPVYRPQPDGPLTGRIVIRHGTTPELAHALHTDLAAVPRSPGTRRRP</sequence>
<evidence type="ECO:0000256" key="6">
    <source>
        <dbReference type="ARBA" id="ARBA00048868"/>
    </source>
</evidence>
<dbReference type="Pfam" id="PF00282">
    <property type="entry name" value="Pyridoxal_deC"/>
    <property type="match status" value="1"/>
</dbReference>
<dbReference type="SUPFAM" id="SSF53383">
    <property type="entry name" value="PLP-dependent transferases"/>
    <property type="match status" value="1"/>
</dbReference>
<accession>A0ABS7FYB0</accession>